<evidence type="ECO:0000313" key="4">
    <source>
        <dbReference type="EMBL" id="KAE8135079.1"/>
    </source>
</evidence>
<gene>
    <name evidence="4" type="ORF">BDV38DRAFT_285280</name>
</gene>
<evidence type="ECO:0000259" key="3">
    <source>
        <dbReference type="Pfam" id="PF24883"/>
    </source>
</evidence>
<dbReference type="InterPro" id="IPR053137">
    <property type="entry name" value="NLR-like"/>
</dbReference>
<evidence type="ECO:0000256" key="1">
    <source>
        <dbReference type="ARBA" id="ARBA00022737"/>
    </source>
</evidence>
<accession>A0A5N6SMH5</accession>
<proteinExistence type="predicted"/>
<dbReference type="PANTHER" id="PTHR46082:SF6">
    <property type="entry name" value="AAA+ ATPASE DOMAIN-CONTAINING PROTEIN-RELATED"/>
    <property type="match status" value="1"/>
</dbReference>
<dbReference type="InterPro" id="IPR000845">
    <property type="entry name" value="Nucleoside_phosphorylase_d"/>
</dbReference>
<sequence length="462" mass="51009">MRPSTRDEFEIAIVCALPVECDAVLASFDETFDKSGQIYGKHPGDVNVYANGRIGLHNVVLSHMPGMGKVNAAGVASHLCISFPGIKLALVVGICGGVPFPTSTASNRAEVILGDVVVSDCIVEYDFGRQYPDGFRLRGNIQDVPGRPSRQIRAVLSSLKLRETRRELENRLSHHLRSLQAQNPIWQHPGAAHDVLFEASYRHRHYQNDTTCVCADCWSGSDPVCEEALLKDCKSLMCAGNPVIRERHTKSESTAPCVHIGPVACGDTVMKSGEHRDKLAEAEGVIGFEMEGAGVWDILPCVIIKGVCDYADSHKDKRWQAYAAATGASGVKAFLEHWRPSLASGMPDIDKRCLSDLLLTDPRDDKLRIEKTRGGLLRESFSWVLEHPVFHRWRYDVQHRVLWIRGDAGKGETMLMIGIIDELTKQGALLKEPEFALVVSYFICQGTDSRLNNAASILRGLL</sequence>
<name>A0A5N6SMH5_ASPPS</name>
<dbReference type="EMBL" id="ML743597">
    <property type="protein sequence ID" value="KAE8135079.1"/>
    <property type="molecule type" value="Genomic_DNA"/>
</dbReference>
<dbReference type="PANTHER" id="PTHR46082">
    <property type="entry name" value="ATP/GTP-BINDING PROTEIN-RELATED"/>
    <property type="match status" value="1"/>
</dbReference>
<evidence type="ECO:0000313" key="5">
    <source>
        <dbReference type="Proteomes" id="UP000325672"/>
    </source>
</evidence>
<evidence type="ECO:0000259" key="2">
    <source>
        <dbReference type="Pfam" id="PF01048"/>
    </source>
</evidence>
<dbReference type="Gene3D" id="3.40.50.1580">
    <property type="entry name" value="Nucleoside phosphorylase domain"/>
    <property type="match status" value="1"/>
</dbReference>
<dbReference type="InterPro" id="IPR056884">
    <property type="entry name" value="NPHP3-like_N"/>
</dbReference>
<dbReference type="OrthoDB" id="1658288at2759"/>
<dbReference type="Pfam" id="PF24883">
    <property type="entry name" value="NPHP3_N"/>
    <property type="match status" value="1"/>
</dbReference>
<organism evidence="4 5">
    <name type="scientific">Aspergillus pseudotamarii</name>
    <dbReference type="NCBI Taxonomy" id="132259"/>
    <lineage>
        <taxon>Eukaryota</taxon>
        <taxon>Fungi</taxon>
        <taxon>Dikarya</taxon>
        <taxon>Ascomycota</taxon>
        <taxon>Pezizomycotina</taxon>
        <taxon>Eurotiomycetes</taxon>
        <taxon>Eurotiomycetidae</taxon>
        <taxon>Eurotiales</taxon>
        <taxon>Aspergillaceae</taxon>
        <taxon>Aspergillus</taxon>
        <taxon>Aspergillus subgen. Circumdati</taxon>
    </lineage>
</organism>
<dbReference type="RefSeq" id="XP_031911142.1">
    <property type="nucleotide sequence ID" value="XM_032060457.1"/>
</dbReference>
<dbReference type="SUPFAM" id="SSF53167">
    <property type="entry name" value="Purine and uridine phosphorylases"/>
    <property type="match status" value="1"/>
</dbReference>
<keyword evidence="1" id="KW-0677">Repeat</keyword>
<feature type="domain" description="Nephrocystin 3-like N-terminal" evidence="3">
    <location>
        <begin position="380"/>
        <end position="462"/>
    </location>
</feature>
<dbReference type="InterPro" id="IPR035994">
    <property type="entry name" value="Nucleoside_phosphorylase_sf"/>
</dbReference>
<feature type="domain" description="Nucleoside phosphorylase" evidence="2">
    <location>
        <begin position="10"/>
        <end position="133"/>
    </location>
</feature>
<dbReference type="AlphaFoldDB" id="A0A5N6SMH5"/>
<protein>
    <submittedName>
        <fullName evidence="4">Nucleoside phosphorylase domain-containing protein</fullName>
    </submittedName>
</protein>
<dbReference type="GO" id="GO:0009116">
    <property type="term" value="P:nucleoside metabolic process"/>
    <property type="evidence" value="ECO:0007669"/>
    <property type="project" value="InterPro"/>
</dbReference>
<dbReference type="GO" id="GO:0003824">
    <property type="term" value="F:catalytic activity"/>
    <property type="evidence" value="ECO:0007669"/>
    <property type="project" value="InterPro"/>
</dbReference>
<dbReference type="Proteomes" id="UP000325672">
    <property type="component" value="Unassembled WGS sequence"/>
</dbReference>
<dbReference type="Pfam" id="PF01048">
    <property type="entry name" value="PNP_UDP_1"/>
    <property type="match status" value="1"/>
</dbReference>
<reference evidence="4 5" key="1">
    <citation type="submission" date="2019-04" db="EMBL/GenBank/DDBJ databases">
        <title>Friends and foes A comparative genomics study of 23 Aspergillus species from section Flavi.</title>
        <authorList>
            <consortium name="DOE Joint Genome Institute"/>
            <person name="Kjaerbolling I."/>
            <person name="Vesth T."/>
            <person name="Frisvad J.C."/>
            <person name="Nybo J.L."/>
            <person name="Theobald S."/>
            <person name="Kildgaard S."/>
            <person name="Isbrandt T."/>
            <person name="Kuo A."/>
            <person name="Sato A."/>
            <person name="Lyhne E.K."/>
            <person name="Kogle M.E."/>
            <person name="Wiebenga A."/>
            <person name="Kun R.S."/>
            <person name="Lubbers R.J."/>
            <person name="Makela M.R."/>
            <person name="Barry K."/>
            <person name="Chovatia M."/>
            <person name="Clum A."/>
            <person name="Daum C."/>
            <person name="Haridas S."/>
            <person name="He G."/>
            <person name="LaButti K."/>
            <person name="Lipzen A."/>
            <person name="Mondo S."/>
            <person name="Riley R."/>
            <person name="Salamov A."/>
            <person name="Simmons B.A."/>
            <person name="Magnuson J.K."/>
            <person name="Henrissat B."/>
            <person name="Mortensen U.H."/>
            <person name="Larsen T.O."/>
            <person name="Devries R.P."/>
            <person name="Grigoriev I.V."/>
            <person name="Machida M."/>
            <person name="Baker S.E."/>
            <person name="Andersen M.R."/>
        </authorList>
    </citation>
    <scope>NUCLEOTIDE SEQUENCE [LARGE SCALE GENOMIC DNA]</scope>
    <source>
        <strain evidence="4 5">CBS 117625</strain>
    </source>
</reference>
<keyword evidence="5" id="KW-1185">Reference proteome</keyword>
<dbReference type="GeneID" id="43644667"/>